<reference evidence="1 2" key="1">
    <citation type="submission" date="2020-04" db="EMBL/GenBank/DDBJ databases">
        <title>Plant Genome Project.</title>
        <authorList>
            <person name="Zhang R.-G."/>
        </authorList>
    </citation>
    <scope>NUCLEOTIDE SEQUENCE [LARGE SCALE GENOMIC DNA]</scope>
    <source>
        <strain evidence="1">YNK0</strain>
        <tissue evidence="1">Leaf</tissue>
    </source>
</reference>
<dbReference type="OrthoDB" id="153872at2759"/>
<evidence type="ECO:0000313" key="2">
    <source>
        <dbReference type="Proteomes" id="UP000655225"/>
    </source>
</evidence>
<comment type="caution">
    <text evidence="1">The sequence shown here is derived from an EMBL/GenBank/DDBJ whole genome shotgun (WGS) entry which is preliminary data.</text>
</comment>
<accession>A0A834ZL88</accession>
<dbReference type="AlphaFoldDB" id="A0A834ZL88"/>
<evidence type="ECO:0000313" key="1">
    <source>
        <dbReference type="EMBL" id="KAF8409494.1"/>
    </source>
</evidence>
<protein>
    <submittedName>
        <fullName evidence="1">Uncharacterized protein</fullName>
    </submittedName>
</protein>
<sequence length="132" mass="14540">MMSITENCMSNCWEPREKESSVGLVVATNRLNAVEPSANFEPWTNPSYVVPPNPNATQYCGDQGPFFPIESNLSKQGCSPMKDLGICDGDDLCEGFNMDDMGLNFENSDNSQIPFQGCRNGLPIYAEKPIGY</sequence>
<name>A0A834ZL88_TETSI</name>
<dbReference type="EMBL" id="JABCRI010000003">
    <property type="protein sequence ID" value="KAF8409494.1"/>
    <property type="molecule type" value="Genomic_DNA"/>
</dbReference>
<proteinExistence type="predicted"/>
<keyword evidence="2" id="KW-1185">Reference proteome</keyword>
<organism evidence="1 2">
    <name type="scientific">Tetracentron sinense</name>
    <name type="common">Spur-leaf</name>
    <dbReference type="NCBI Taxonomy" id="13715"/>
    <lineage>
        <taxon>Eukaryota</taxon>
        <taxon>Viridiplantae</taxon>
        <taxon>Streptophyta</taxon>
        <taxon>Embryophyta</taxon>
        <taxon>Tracheophyta</taxon>
        <taxon>Spermatophyta</taxon>
        <taxon>Magnoliopsida</taxon>
        <taxon>Trochodendrales</taxon>
        <taxon>Trochodendraceae</taxon>
        <taxon>Tetracentron</taxon>
    </lineage>
</organism>
<gene>
    <name evidence="1" type="ORF">HHK36_005570</name>
</gene>
<dbReference type="Proteomes" id="UP000655225">
    <property type="component" value="Unassembled WGS sequence"/>
</dbReference>